<evidence type="ECO:0000256" key="2">
    <source>
        <dbReference type="ARBA" id="ARBA00022803"/>
    </source>
</evidence>
<dbReference type="PROSITE" id="PS50005">
    <property type="entry name" value="TPR"/>
    <property type="match status" value="2"/>
</dbReference>
<dbReference type="PANTHER" id="PTHR45586">
    <property type="entry name" value="TPR REPEAT-CONTAINING PROTEIN PA4667"/>
    <property type="match status" value="1"/>
</dbReference>
<name>A0A6A8AD83_9HYPH</name>
<keyword evidence="1" id="KW-0677">Repeat</keyword>
<dbReference type="InterPro" id="IPR051012">
    <property type="entry name" value="CellSynth/LPSAsmb/PSIAsmb"/>
</dbReference>
<dbReference type="PROSITE" id="PS51257">
    <property type="entry name" value="PROKAR_LIPOPROTEIN"/>
    <property type="match status" value="1"/>
</dbReference>
<sequence>MRNHSLNALVLCGLMLAGCTTTTETVETGPTNEEARLIKLAQDIERRGDKTTAASLYERAAQSSEDKVGAYTRLGDAQIAAGDPDQAIVSFRKALDVSPNDGKALLGLGTAQLQATQVESAARTLAVAAPLVKSSSAYNRLGTALILSGDGQGAENAFSQARNIDPGNLDTQSNLGLAQAIAGRNDAAVSTLRTVTQSPRAEARHFRNLMLALTLGQKDKDAAAVSVPDYPEAEKRTFLAEARKVRTIKEPAARARAIGLLASS</sequence>
<gene>
    <name evidence="4" type="ORF">GAO09_24875</name>
</gene>
<dbReference type="InterPro" id="IPR011990">
    <property type="entry name" value="TPR-like_helical_dom_sf"/>
</dbReference>
<keyword evidence="5" id="KW-1185">Reference proteome</keyword>
<keyword evidence="2 3" id="KW-0802">TPR repeat</keyword>
<dbReference type="PROSITE" id="PS50293">
    <property type="entry name" value="TPR_REGION"/>
    <property type="match status" value="1"/>
</dbReference>
<evidence type="ECO:0000313" key="5">
    <source>
        <dbReference type="Proteomes" id="UP000435138"/>
    </source>
</evidence>
<dbReference type="EMBL" id="WIXI01000050">
    <property type="protein sequence ID" value="MQY49275.1"/>
    <property type="molecule type" value="Genomic_DNA"/>
</dbReference>
<dbReference type="AlphaFoldDB" id="A0A6A8AD83"/>
<feature type="repeat" description="TPR" evidence="3">
    <location>
        <begin position="135"/>
        <end position="168"/>
    </location>
</feature>
<dbReference type="Gene3D" id="1.25.40.10">
    <property type="entry name" value="Tetratricopeptide repeat domain"/>
    <property type="match status" value="2"/>
</dbReference>
<dbReference type="Pfam" id="PF14559">
    <property type="entry name" value="TPR_19"/>
    <property type="match status" value="1"/>
</dbReference>
<evidence type="ECO:0000256" key="3">
    <source>
        <dbReference type="PROSITE-ProRule" id="PRU00339"/>
    </source>
</evidence>
<dbReference type="InterPro" id="IPR019734">
    <property type="entry name" value="TPR_rpt"/>
</dbReference>
<dbReference type="SUPFAM" id="SSF48452">
    <property type="entry name" value="TPR-like"/>
    <property type="match status" value="1"/>
</dbReference>
<proteinExistence type="predicted"/>
<evidence type="ECO:0000313" key="4">
    <source>
        <dbReference type="EMBL" id="MQY49275.1"/>
    </source>
</evidence>
<dbReference type="PANTHER" id="PTHR45586:SF14">
    <property type="entry name" value="TETRATRICOPEPTIDE TPR_2 REPEAT PROTEIN"/>
    <property type="match status" value="1"/>
</dbReference>
<reference evidence="4 5" key="1">
    <citation type="submission" date="2019-11" db="EMBL/GenBank/DDBJ databases">
        <title>Genome analysis of Rhizobacterium cereale a novel genus and species isolated from maize roots in North Spain.</title>
        <authorList>
            <person name="Menendez E."/>
            <person name="Flores-Felix J.D."/>
            <person name="Ramirez-Bahena M.-H."/>
            <person name="Igual J.M."/>
            <person name="Garcia-Fraile P."/>
            <person name="Peix A."/>
            <person name="Velazquez E."/>
        </authorList>
    </citation>
    <scope>NUCLEOTIDE SEQUENCE [LARGE SCALE GENOMIC DNA]</scope>
    <source>
        <strain evidence="4 5">RZME27</strain>
    </source>
</reference>
<organism evidence="4 5">
    <name type="scientific">Endobacterium cereale</name>
    <dbReference type="NCBI Taxonomy" id="2663029"/>
    <lineage>
        <taxon>Bacteria</taxon>
        <taxon>Pseudomonadati</taxon>
        <taxon>Pseudomonadota</taxon>
        <taxon>Alphaproteobacteria</taxon>
        <taxon>Hyphomicrobiales</taxon>
        <taxon>Rhizobiaceae</taxon>
        <taxon>Endobacterium</taxon>
    </lineage>
</organism>
<comment type="caution">
    <text evidence="4">The sequence shown here is derived from an EMBL/GenBank/DDBJ whole genome shotgun (WGS) entry which is preliminary data.</text>
</comment>
<dbReference type="Proteomes" id="UP000435138">
    <property type="component" value="Unassembled WGS sequence"/>
</dbReference>
<dbReference type="SMART" id="SM00028">
    <property type="entry name" value="TPR"/>
    <property type="match status" value="2"/>
</dbReference>
<feature type="repeat" description="TPR" evidence="3">
    <location>
        <begin position="68"/>
        <end position="101"/>
    </location>
</feature>
<accession>A0A6A8AD83</accession>
<evidence type="ECO:0000256" key="1">
    <source>
        <dbReference type="ARBA" id="ARBA00022737"/>
    </source>
</evidence>
<protein>
    <submittedName>
        <fullName evidence="4">Tetratricopeptide repeat protein</fullName>
    </submittedName>
</protein>